<feature type="non-terminal residue" evidence="3">
    <location>
        <position position="1"/>
    </location>
</feature>
<keyword evidence="2" id="KW-1133">Transmembrane helix</keyword>
<organism evidence="3 4">
    <name type="scientific">Thermobifida cellulosilytica TB100</name>
    <dbReference type="NCBI Taxonomy" id="665004"/>
    <lineage>
        <taxon>Bacteria</taxon>
        <taxon>Bacillati</taxon>
        <taxon>Actinomycetota</taxon>
        <taxon>Actinomycetes</taxon>
        <taxon>Streptosporangiales</taxon>
        <taxon>Nocardiopsidaceae</taxon>
        <taxon>Thermobifida</taxon>
    </lineage>
</organism>
<evidence type="ECO:0000313" key="4">
    <source>
        <dbReference type="Proteomes" id="UP000074382"/>
    </source>
</evidence>
<dbReference type="PATRIC" id="fig|665004.4.peg.3522"/>
<protein>
    <submittedName>
        <fullName evidence="3">Uncharacterized protein</fullName>
    </submittedName>
</protein>
<feature type="region of interest" description="Disordered" evidence="1">
    <location>
        <begin position="1"/>
        <end position="56"/>
    </location>
</feature>
<comment type="caution">
    <text evidence="3">The sequence shown here is derived from an EMBL/GenBank/DDBJ whole genome shotgun (WGS) entry which is preliminary data.</text>
</comment>
<evidence type="ECO:0000256" key="1">
    <source>
        <dbReference type="SAM" id="MobiDB-lite"/>
    </source>
</evidence>
<keyword evidence="2" id="KW-0812">Transmembrane</keyword>
<sequence>SGAPRYFPSYPPARSPDLAGGGTATPTAADGTLLIDPETGLPIGQDGAAGAGASPVSAMPVSLASRTGWTLQHTLMALAGLALLGAVVGPPLVSRLLDHRRGSATQ</sequence>
<reference evidence="4" key="1">
    <citation type="journal article" date="2017" name="Acta Aliment.">
        <title>Plant polysaccharide degrading enzyme system of Thermpbifida cellulosilytica TB100 revealed by de novo genome project data.</title>
        <authorList>
            <person name="Toth A."/>
            <person name="Baka E."/>
            <person name="Luzics S."/>
            <person name="Bata-Vidacs I."/>
            <person name="Nagy I."/>
            <person name="Balint B."/>
            <person name="Herceg R."/>
            <person name="Olasz F."/>
            <person name="Wilk T."/>
            <person name="Nagy T."/>
            <person name="Kriszt B."/>
            <person name="Nagy I."/>
            <person name="Kukolya J."/>
        </authorList>
    </citation>
    <scope>NUCLEOTIDE SEQUENCE [LARGE SCALE GENOMIC DNA]</scope>
    <source>
        <strain evidence="4">TB100</strain>
    </source>
</reference>
<keyword evidence="2" id="KW-0472">Membrane</keyword>
<dbReference type="EMBL" id="LGEM01000032">
    <property type="protein sequence ID" value="KUP97279.1"/>
    <property type="molecule type" value="Genomic_DNA"/>
</dbReference>
<evidence type="ECO:0000313" key="3">
    <source>
        <dbReference type="EMBL" id="KUP97279.1"/>
    </source>
</evidence>
<proteinExistence type="predicted"/>
<evidence type="ECO:0000256" key="2">
    <source>
        <dbReference type="SAM" id="Phobius"/>
    </source>
</evidence>
<gene>
    <name evidence="3" type="ORF">AC529_07845</name>
</gene>
<keyword evidence="4" id="KW-1185">Reference proteome</keyword>
<feature type="compositionally biased region" description="Low complexity" evidence="1">
    <location>
        <begin position="24"/>
        <end position="34"/>
    </location>
</feature>
<dbReference type="AlphaFoldDB" id="A0A147KJ93"/>
<dbReference type="Proteomes" id="UP000074382">
    <property type="component" value="Unassembled WGS sequence"/>
</dbReference>
<feature type="transmembrane region" description="Helical" evidence="2">
    <location>
        <begin position="75"/>
        <end position="93"/>
    </location>
</feature>
<accession>A0A147KJ93</accession>
<dbReference type="RefSeq" id="WP_198156456.1">
    <property type="nucleotide sequence ID" value="NZ_KQ950185.1"/>
</dbReference>
<name>A0A147KJ93_THECS</name>